<comment type="caution">
    <text evidence="1">The sequence shown here is derived from an EMBL/GenBank/DDBJ whole genome shotgun (WGS) entry which is preliminary data.</text>
</comment>
<proteinExistence type="predicted"/>
<keyword evidence="2" id="KW-1185">Reference proteome</keyword>
<dbReference type="Proteomes" id="UP001519294">
    <property type="component" value="Unassembled WGS sequence"/>
</dbReference>
<evidence type="ECO:0000313" key="1">
    <source>
        <dbReference type="EMBL" id="MBP2257287.1"/>
    </source>
</evidence>
<dbReference type="EMBL" id="JAGIKX010000007">
    <property type="protein sequence ID" value="MBP2257287.1"/>
    <property type="molecule type" value="Genomic_DNA"/>
</dbReference>
<organism evidence="1 2">
    <name type="scientific">Virgibacillus alimentarius</name>
    <dbReference type="NCBI Taxonomy" id="698769"/>
    <lineage>
        <taxon>Bacteria</taxon>
        <taxon>Bacillati</taxon>
        <taxon>Bacillota</taxon>
        <taxon>Bacilli</taxon>
        <taxon>Bacillales</taxon>
        <taxon>Bacillaceae</taxon>
        <taxon>Virgibacillus</taxon>
    </lineage>
</organism>
<protein>
    <submittedName>
        <fullName evidence="1">Uncharacterized protein</fullName>
    </submittedName>
</protein>
<gene>
    <name evidence="1" type="ORF">J2Z81_001235</name>
</gene>
<accession>A0ABS4SA74</accession>
<name>A0ABS4SA74_9BACI</name>
<sequence>MRLKKKENRISSNFRVFLNLYFSKEAFLGSIWLTPSKVFYIEGVNSLGKASFQLRKEAL</sequence>
<reference evidence="1 2" key="1">
    <citation type="submission" date="2021-03" db="EMBL/GenBank/DDBJ databases">
        <title>Genomic Encyclopedia of Type Strains, Phase IV (KMG-IV): sequencing the most valuable type-strain genomes for metagenomic binning, comparative biology and taxonomic classification.</title>
        <authorList>
            <person name="Goeker M."/>
        </authorList>
    </citation>
    <scope>NUCLEOTIDE SEQUENCE [LARGE SCALE GENOMIC DNA]</scope>
    <source>
        <strain evidence="1 2">DSM 25790</strain>
    </source>
</reference>
<evidence type="ECO:0000313" key="2">
    <source>
        <dbReference type="Proteomes" id="UP001519294"/>
    </source>
</evidence>